<accession>A0A433A355</accession>
<keyword evidence="2" id="KW-1185">Reference proteome</keyword>
<proteinExistence type="predicted"/>
<sequence>MPQAPYVSPEVLEAIFELLVPDDKDAFRYDVLAASLTCRLWYAVGSYYFNDKSLQNLFESTDNRSHANLVRTRLLLAESQRLGVCHGRHVKRIHLCMTNAWFGRNSDHSEAVDCIADIPALTPNLTDVRLHLGVPHGGLEARLSFHESLKPYCANVERLHVGMKLFSAPHQKLADLIADMHKLTTIDFMYMDFTPELLDALKKCTGIKYVTFNRARIRDAHLCISHWPSLRSLEVNAALRTYCEELWEAVAKSCPLLRELIYTDPSNDEYLLPDKTQLFEVLAKCSKLKVLYVKAHPGIGSEFLAAAMRDGRALTHLTLRNCKNVVIERGAAWETVEWSCPWLEDLDLIGCGLVADVFVERVLERCRRICKIAFSEERDATWPVLLEAVDFVRGTDGVWKRPVVEEVDYY</sequence>
<evidence type="ECO:0000313" key="1">
    <source>
        <dbReference type="EMBL" id="RUO97125.1"/>
    </source>
</evidence>
<comment type="caution">
    <text evidence="1">The sequence shown here is derived from an EMBL/GenBank/DDBJ whole genome shotgun (WGS) entry which is preliminary data.</text>
</comment>
<organism evidence="1 2">
    <name type="scientific">Jimgerdemannia flammicorona</name>
    <dbReference type="NCBI Taxonomy" id="994334"/>
    <lineage>
        <taxon>Eukaryota</taxon>
        <taxon>Fungi</taxon>
        <taxon>Fungi incertae sedis</taxon>
        <taxon>Mucoromycota</taxon>
        <taxon>Mucoromycotina</taxon>
        <taxon>Endogonomycetes</taxon>
        <taxon>Endogonales</taxon>
        <taxon>Endogonaceae</taxon>
        <taxon>Jimgerdemannia</taxon>
    </lineage>
</organism>
<dbReference type="PANTHER" id="PTHR16134">
    <property type="entry name" value="F-BOX/TPR REPEAT PROTEIN POF3"/>
    <property type="match status" value="1"/>
</dbReference>
<dbReference type="EMBL" id="RBNI01018318">
    <property type="protein sequence ID" value="RUO97125.1"/>
    <property type="molecule type" value="Genomic_DNA"/>
</dbReference>
<dbReference type="PANTHER" id="PTHR16134:SF119">
    <property type="entry name" value="AT02038P-RELATED"/>
    <property type="match status" value="1"/>
</dbReference>
<name>A0A433A355_9FUNG</name>
<dbReference type="Gene3D" id="3.80.10.10">
    <property type="entry name" value="Ribonuclease Inhibitor"/>
    <property type="match status" value="1"/>
</dbReference>
<dbReference type="SUPFAM" id="SSF52047">
    <property type="entry name" value="RNI-like"/>
    <property type="match status" value="1"/>
</dbReference>
<evidence type="ECO:0008006" key="3">
    <source>
        <dbReference type="Google" id="ProtNLM"/>
    </source>
</evidence>
<dbReference type="InterPro" id="IPR032675">
    <property type="entry name" value="LRR_dom_sf"/>
</dbReference>
<dbReference type="Proteomes" id="UP000268093">
    <property type="component" value="Unassembled WGS sequence"/>
</dbReference>
<protein>
    <recommendedName>
        <fullName evidence="3">F-box domain-containing protein</fullName>
    </recommendedName>
</protein>
<gene>
    <name evidence="1" type="ORF">BC936DRAFT_140936</name>
</gene>
<dbReference type="AlphaFoldDB" id="A0A433A355"/>
<dbReference type="OrthoDB" id="3249214at2759"/>
<reference evidence="1 2" key="1">
    <citation type="journal article" date="2018" name="New Phytol.">
        <title>Phylogenomics of Endogonaceae and evolution of mycorrhizas within Mucoromycota.</title>
        <authorList>
            <person name="Chang Y."/>
            <person name="Desiro A."/>
            <person name="Na H."/>
            <person name="Sandor L."/>
            <person name="Lipzen A."/>
            <person name="Clum A."/>
            <person name="Barry K."/>
            <person name="Grigoriev I.V."/>
            <person name="Martin F.M."/>
            <person name="Stajich J.E."/>
            <person name="Smith M.E."/>
            <person name="Bonito G."/>
            <person name="Spatafora J.W."/>
        </authorList>
    </citation>
    <scope>NUCLEOTIDE SEQUENCE [LARGE SCALE GENOMIC DNA]</scope>
    <source>
        <strain evidence="1 2">GMNB39</strain>
    </source>
</reference>
<evidence type="ECO:0000313" key="2">
    <source>
        <dbReference type="Proteomes" id="UP000268093"/>
    </source>
</evidence>